<evidence type="ECO:0000256" key="2">
    <source>
        <dbReference type="ARBA" id="ARBA00022845"/>
    </source>
</evidence>
<proteinExistence type="inferred from homology"/>
<dbReference type="AlphaFoldDB" id="A0A8J3WG61"/>
<dbReference type="Proteomes" id="UP000655044">
    <property type="component" value="Unassembled WGS sequence"/>
</dbReference>
<name>A0A8J3WG61_PLARO</name>
<protein>
    <recommendedName>
        <fullName evidence="3">Ribosome hibernation promoting factor</fullName>
        <shortName evidence="3">HPF</shortName>
    </recommendedName>
</protein>
<comment type="similarity">
    <text evidence="3">Belongs to the HPF/YfiA ribosome-associated protein family. Long HPF subfamily.</text>
</comment>
<organism evidence="6 7">
    <name type="scientific">Planobispora rosea</name>
    <dbReference type="NCBI Taxonomy" id="35762"/>
    <lineage>
        <taxon>Bacteria</taxon>
        <taxon>Bacillati</taxon>
        <taxon>Actinomycetota</taxon>
        <taxon>Actinomycetes</taxon>
        <taxon>Streptosporangiales</taxon>
        <taxon>Streptosporangiaceae</taxon>
        <taxon>Planobispora</taxon>
    </lineage>
</organism>
<dbReference type="FunFam" id="3.30.505.50:FF:000002">
    <property type="entry name" value="Ribosome hibernation promoting factor"/>
    <property type="match status" value="1"/>
</dbReference>
<comment type="subcellular location">
    <subcellularLocation>
        <location evidence="3">Cytoplasm</location>
    </subcellularLocation>
</comment>
<dbReference type="InterPro" id="IPR003489">
    <property type="entry name" value="RHF/RaiA"/>
</dbReference>
<keyword evidence="2 3" id="KW-0810">Translation regulation</keyword>
<evidence type="ECO:0000259" key="5">
    <source>
        <dbReference type="Pfam" id="PF16321"/>
    </source>
</evidence>
<dbReference type="RefSeq" id="WP_189243739.1">
    <property type="nucleotide sequence ID" value="NZ_BMQP01000048.1"/>
</dbReference>
<dbReference type="InterPro" id="IPR032528">
    <property type="entry name" value="Ribosom_S30AE_C"/>
</dbReference>
<evidence type="ECO:0000256" key="3">
    <source>
        <dbReference type="HAMAP-Rule" id="MF_00839"/>
    </source>
</evidence>
<feature type="compositionally biased region" description="Acidic residues" evidence="4">
    <location>
        <begin position="132"/>
        <end position="146"/>
    </location>
</feature>
<dbReference type="InterPro" id="IPR050574">
    <property type="entry name" value="HPF/YfiA_ribosome-assoc"/>
</dbReference>
<comment type="subunit">
    <text evidence="3">Interacts with 100S ribosomes.</text>
</comment>
<dbReference type="PANTHER" id="PTHR33231:SF1">
    <property type="entry name" value="30S RIBOSOMAL PROTEIN"/>
    <property type="match status" value="1"/>
</dbReference>
<sequence length="224" mass="25428">MDIIVKGRHTGVSDRFRDHVTTKLARIERLDHKLIRVDVEVSKERNPRIPDQRERVELTIHSRGPAVRAEASAEDRFAALDMALGKLEGRLRRIADRRKVHHGNHCPPSVAELTASALAQSLEAEPAQVPLEPDEPDEPEPEEEVGVDLPEDQTIIQIEMEGDGPLVVREKFHKAEPMTIDQALLEMELVGHDFYLFRDKESGQPSVVYLRRGYDYGVLRLVEP</sequence>
<dbReference type="InterPro" id="IPR038416">
    <property type="entry name" value="Ribosom_S30AE_C_sf"/>
</dbReference>
<dbReference type="SUPFAM" id="SSF69754">
    <property type="entry name" value="Ribosome binding protein Y (YfiA homologue)"/>
    <property type="match status" value="1"/>
</dbReference>
<dbReference type="PANTHER" id="PTHR33231">
    <property type="entry name" value="30S RIBOSOMAL PROTEIN"/>
    <property type="match status" value="1"/>
</dbReference>
<dbReference type="Pfam" id="PF02482">
    <property type="entry name" value="Ribosomal_S30AE"/>
    <property type="match status" value="1"/>
</dbReference>
<keyword evidence="1 3" id="KW-0963">Cytoplasm</keyword>
<feature type="region of interest" description="Disordered" evidence="4">
    <location>
        <begin position="125"/>
        <end position="146"/>
    </location>
</feature>
<evidence type="ECO:0000256" key="4">
    <source>
        <dbReference type="SAM" id="MobiDB-lite"/>
    </source>
</evidence>
<dbReference type="NCBIfam" id="TIGR00741">
    <property type="entry name" value="yfiA"/>
    <property type="match status" value="1"/>
</dbReference>
<evidence type="ECO:0000313" key="6">
    <source>
        <dbReference type="EMBL" id="GIH88083.1"/>
    </source>
</evidence>
<dbReference type="Pfam" id="PF16321">
    <property type="entry name" value="Ribosom_S30AE_C"/>
    <property type="match status" value="1"/>
</dbReference>
<comment type="caution">
    <text evidence="6">The sequence shown here is derived from an EMBL/GenBank/DDBJ whole genome shotgun (WGS) entry which is preliminary data.</text>
</comment>
<dbReference type="GO" id="GO:0043024">
    <property type="term" value="F:ribosomal small subunit binding"/>
    <property type="evidence" value="ECO:0007669"/>
    <property type="project" value="TreeGrafter"/>
</dbReference>
<accession>A0A8J3WG61</accession>
<keyword evidence="7" id="KW-1185">Reference proteome</keyword>
<gene>
    <name evidence="3" type="primary">hpf</name>
    <name evidence="6" type="ORF">Pro02_64910</name>
</gene>
<dbReference type="InterPro" id="IPR034694">
    <property type="entry name" value="HPF_long/plastid"/>
</dbReference>
<comment type="function">
    <text evidence="3">Required for dimerization of active 70S ribosomes into 100S ribosomes in stationary phase; 100S ribosomes are translationally inactive and sometimes present during exponential growth.</text>
</comment>
<dbReference type="HAMAP" id="MF_00839">
    <property type="entry name" value="HPF"/>
    <property type="match status" value="1"/>
</dbReference>
<reference evidence="6" key="1">
    <citation type="submission" date="2021-01" db="EMBL/GenBank/DDBJ databases">
        <title>Whole genome shotgun sequence of Planobispora rosea NBRC 15558.</title>
        <authorList>
            <person name="Komaki H."/>
            <person name="Tamura T."/>
        </authorList>
    </citation>
    <scope>NUCLEOTIDE SEQUENCE</scope>
    <source>
        <strain evidence="6">NBRC 15558</strain>
    </source>
</reference>
<evidence type="ECO:0000313" key="7">
    <source>
        <dbReference type="Proteomes" id="UP000655044"/>
    </source>
</evidence>
<dbReference type="Gene3D" id="3.30.505.50">
    <property type="entry name" value="Sigma 54 modulation/S30EA ribosomal protein, C-terminal domain"/>
    <property type="match status" value="1"/>
</dbReference>
<dbReference type="GO" id="GO:0022627">
    <property type="term" value="C:cytosolic small ribosomal subunit"/>
    <property type="evidence" value="ECO:0007669"/>
    <property type="project" value="TreeGrafter"/>
</dbReference>
<feature type="domain" description="Sigma 54 modulation/S30EA ribosomal protein C-terminal" evidence="5">
    <location>
        <begin position="165"/>
        <end position="218"/>
    </location>
</feature>
<dbReference type="GO" id="GO:0045900">
    <property type="term" value="P:negative regulation of translational elongation"/>
    <property type="evidence" value="ECO:0007669"/>
    <property type="project" value="TreeGrafter"/>
</dbReference>
<dbReference type="Gene3D" id="3.30.160.100">
    <property type="entry name" value="Ribosome hibernation promotion factor-like"/>
    <property type="match status" value="1"/>
</dbReference>
<dbReference type="InterPro" id="IPR036567">
    <property type="entry name" value="RHF-like"/>
</dbReference>
<dbReference type="EMBL" id="BOOI01000072">
    <property type="protein sequence ID" value="GIH88083.1"/>
    <property type="molecule type" value="Genomic_DNA"/>
</dbReference>
<evidence type="ECO:0000256" key="1">
    <source>
        <dbReference type="ARBA" id="ARBA00022490"/>
    </source>
</evidence>
<dbReference type="CDD" id="cd00552">
    <property type="entry name" value="RaiA"/>
    <property type="match status" value="1"/>
</dbReference>